<dbReference type="EC" id="2.4.2.4" evidence="3"/>
<comment type="subunit">
    <text evidence="2">Homodimer.</text>
</comment>
<dbReference type="InterPro" id="IPR013102">
    <property type="entry name" value="PYNP_C"/>
</dbReference>
<evidence type="ECO:0000256" key="5">
    <source>
        <dbReference type="ARBA" id="ARBA00022679"/>
    </source>
</evidence>
<gene>
    <name evidence="8" type="ORF">ENK44_11465</name>
</gene>
<proteinExistence type="inferred from homology"/>
<dbReference type="SUPFAM" id="SSF52418">
    <property type="entry name" value="Nucleoside phosphorylase/phosphoribosyltransferase catalytic domain"/>
    <property type="match status" value="1"/>
</dbReference>
<comment type="caution">
    <text evidence="8">The sequence shown here is derived from an EMBL/GenBank/DDBJ whole genome shotgun (WGS) entry which is preliminary data.</text>
</comment>
<dbReference type="GO" id="GO:0005829">
    <property type="term" value="C:cytosol"/>
    <property type="evidence" value="ECO:0007669"/>
    <property type="project" value="TreeGrafter"/>
</dbReference>
<evidence type="ECO:0000259" key="7">
    <source>
        <dbReference type="SMART" id="SM00941"/>
    </source>
</evidence>
<evidence type="ECO:0000256" key="3">
    <source>
        <dbReference type="ARBA" id="ARBA00011892"/>
    </source>
</evidence>
<dbReference type="GO" id="GO:0006213">
    <property type="term" value="P:pyrimidine nucleoside metabolic process"/>
    <property type="evidence" value="ECO:0007669"/>
    <property type="project" value="InterPro"/>
</dbReference>
<dbReference type="InterPro" id="IPR017459">
    <property type="entry name" value="Glycosyl_Trfase_fam3_N_dom"/>
</dbReference>
<dbReference type="SUPFAM" id="SSF47648">
    <property type="entry name" value="Nucleoside phosphorylase/phosphoribosyltransferase N-terminal domain"/>
    <property type="match status" value="1"/>
</dbReference>
<evidence type="ECO:0000256" key="1">
    <source>
        <dbReference type="ARBA" id="ARBA00006915"/>
    </source>
</evidence>
<dbReference type="SUPFAM" id="SSF54680">
    <property type="entry name" value="Pyrimidine nucleoside phosphorylase C-terminal domain"/>
    <property type="match status" value="1"/>
</dbReference>
<dbReference type="GO" id="GO:0004645">
    <property type="term" value="F:1,4-alpha-oligoglucan phosphorylase activity"/>
    <property type="evidence" value="ECO:0007669"/>
    <property type="project" value="InterPro"/>
</dbReference>
<dbReference type="Pfam" id="PF07831">
    <property type="entry name" value="PYNP_C"/>
    <property type="match status" value="1"/>
</dbReference>
<dbReference type="InterPro" id="IPR018090">
    <property type="entry name" value="Pyrmidine_PPas_bac/euk"/>
</dbReference>
<dbReference type="InterPro" id="IPR035902">
    <property type="entry name" value="Nuc_phospho_transferase"/>
</dbReference>
<dbReference type="NCBIfam" id="TIGR02644">
    <property type="entry name" value="Y_phosphoryl"/>
    <property type="match status" value="1"/>
</dbReference>
<dbReference type="GO" id="GO:0009032">
    <property type="term" value="F:thymidine phosphorylase activity"/>
    <property type="evidence" value="ECO:0007669"/>
    <property type="project" value="UniProtKB-EC"/>
</dbReference>
<dbReference type="Gene3D" id="1.20.970.10">
    <property type="entry name" value="Transferase, Pyrimidine Nucleoside Phosphorylase, Chain C"/>
    <property type="match status" value="1"/>
</dbReference>
<dbReference type="GO" id="GO:0006206">
    <property type="term" value="P:pyrimidine nucleobase metabolic process"/>
    <property type="evidence" value="ECO:0007669"/>
    <property type="project" value="InterPro"/>
</dbReference>
<dbReference type="InterPro" id="IPR036320">
    <property type="entry name" value="Glycosyl_Trfase_fam3_N_dom_sf"/>
</dbReference>
<dbReference type="SMART" id="SM00941">
    <property type="entry name" value="PYNP_C"/>
    <property type="match status" value="1"/>
</dbReference>
<reference evidence="8" key="1">
    <citation type="journal article" date="2020" name="mSystems">
        <title>Genome- and Community-Level Interaction Insights into Carbon Utilization and Element Cycling Functions of Hydrothermarchaeota in Hydrothermal Sediment.</title>
        <authorList>
            <person name="Zhou Z."/>
            <person name="Liu Y."/>
            <person name="Xu W."/>
            <person name="Pan J."/>
            <person name="Luo Z.H."/>
            <person name="Li M."/>
        </authorList>
    </citation>
    <scope>NUCLEOTIDE SEQUENCE [LARGE SCALE GENOMIC DNA]</scope>
    <source>
        <strain evidence="8">HyVt-577</strain>
    </source>
</reference>
<keyword evidence="4 8" id="KW-0328">Glycosyltransferase</keyword>
<dbReference type="FunFam" id="3.40.1030.10:FF:000003">
    <property type="entry name" value="Pyrimidine-nucleoside phosphorylase"/>
    <property type="match status" value="1"/>
</dbReference>
<protein>
    <recommendedName>
        <fullName evidence="3">thymidine phosphorylase</fullName>
        <ecNumber evidence="3">2.4.2.4</ecNumber>
    </recommendedName>
</protein>
<evidence type="ECO:0000256" key="6">
    <source>
        <dbReference type="ARBA" id="ARBA00048550"/>
    </source>
</evidence>
<evidence type="ECO:0000256" key="2">
    <source>
        <dbReference type="ARBA" id="ARBA00011738"/>
    </source>
</evidence>
<sequence length="434" mass="46822">MTAYEIISKKRDGQELTDEEIRFMVLGYTEGNIPDYQMSAFLMAVYFQGMSKTETQAITQTMLHSGEVLDLSDIPGVKVDKHSTGGVGDKVSIILAPIVAAAGVPVPMISGRGLGHTGGTLDKLESIPGFRVDYSIDAFRTKLARVGTCLIGQTPTLAPADKKIYALRDVTATIQAIPLITASIMSKKLAEGIDALVLDVKTGRGAFMQKEEDAVRLAKSLIDVGEQAGKSVIAYITDMNQPLGNKIGNWLEIVECIDALQGRGPADLMELTHTLCGAMIYLGKNAATIEEGVNISKEMIVSGKAWDKFLEIVNEQNGDRSFIEHPEKYPHSRHSSALLADQTGYIAGMDALEFGLTAVTLGAGRQKAEDTIDPKAGIVLHKKVGDKVEAGEKIAELFSDKEAELTQAIKRLQKAVTVVSSRPPEIPLIKQILD</sequence>
<evidence type="ECO:0000256" key="4">
    <source>
        <dbReference type="ARBA" id="ARBA00022676"/>
    </source>
</evidence>
<dbReference type="NCBIfam" id="NF004490">
    <property type="entry name" value="PRK05820.1"/>
    <property type="match status" value="1"/>
</dbReference>
<dbReference type="Gene3D" id="3.90.1170.30">
    <property type="entry name" value="Pyrimidine nucleoside phosphorylase-like, C-terminal domain"/>
    <property type="match status" value="1"/>
</dbReference>
<dbReference type="PANTHER" id="PTHR10515">
    <property type="entry name" value="THYMIDINE PHOSPHORYLASE"/>
    <property type="match status" value="1"/>
</dbReference>
<dbReference type="InterPro" id="IPR036566">
    <property type="entry name" value="PYNP-like_C_sf"/>
</dbReference>
<dbReference type="PANTHER" id="PTHR10515:SF0">
    <property type="entry name" value="THYMIDINE PHOSPHORYLASE"/>
    <property type="match status" value="1"/>
</dbReference>
<dbReference type="PROSITE" id="PS00647">
    <property type="entry name" value="THYMID_PHOSPHORYLASE"/>
    <property type="match status" value="1"/>
</dbReference>
<dbReference type="InterPro" id="IPR017872">
    <property type="entry name" value="Pyrmidine_PPase_CS"/>
</dbReference>
<name>A0A7V4U1L3_CALAY</name>
<evidence type="ECO:0000313" key="8">
    <source>
        <dbReference type="EMBL" id="HGY56316.1"/>
    </source>
</evidence>
<comment type="catalytic activity">
    <reaction evidence="6">
        <text>thymidine + phosphate = 2-deoxy-alpha-D-ribose 1-phosphate + thymine</text>
        <dbReference type="Rhea" id="RHEA:16037"/>
        <dbReference type="ChEBI" id="CHEBI:17748"/>
        <dbReference type="ChEBI" id="CHEBI:17821"/>
        <dbReference type="ChEBI" id="CHEBI:43474"/>
        <dbReference type="ChEBI" id="CHEBI:57259"/>
        <dbReference type="EC" id="2.4.2.4"/>
    </reaction>
</comment>
<accession>A0A7V4U1L3</accession>
<dbReference type="InterPro" id="IPR000053">
    <property type="entry name" value="Thymidine/pyrmidine_PPase"/>
</dbReference>
<dbReference type="Gene3D" id="3.40.1030.10">
    <property type="entry name" value="Nucleoside phosphorylase/phosphoribosyltransferase catalytic domain"/>
    <property type="match status" value="1"/>
</dbReference>
<keyword evidence="5 8" id="KW-0808">Transferase</keyword>
<dbReference type="EMBL" id="DRQG01000107">
    <property type="protein sequence ID" value="HGY56316.1"/>
    <property type="molecule type" value="Genomic_DNA"/>
</dbReference>
<feature type="domain" description="Pyrimidine nucleoside phosphorylase C-terminal" evidence="7">
    <location>
        <begin position="345"/>
        <end position="419"/>
    </location>
</feature>
<dbReference type="Pfam" id="PF02885">
    <property type="entry name" value="Glycos_trans_3N"/>
    <property type="match status" value="1"/>
</dbReference>
<dbReference type="InterPro" id="IPR000312">
    <property type="entry name" value="Glycosyl_Trfase_fam3"/>
</dbReference>
<organism evidence="8">
    <name type="scientific">Caldithrix abyssi</name>
    <dbReference type="NCBI Taxonomy" id="187145"/>
    <lineage>
        <taxon>Bacteria</taxon>
        <taxon>Pseudomonadati</taxon>
        <taxon>Calditrichota</taxon>
        <taxon>Calditrichia</taxon>
        <taxon>Calditrichales</taxon>
        <taxon>Calditrichaceae</taxon>
        <taxon>Caldithrix</taxon>
    </lineage>
</organism>
<dbReference type="AlphaFoldDB" id="A0A7V4U1L3"/>
<dbReference type="Pfam" id="PF00591">
    <property type="entry name" value="Glycos_transf_3"/>
    <property type="match status" value="1"/>
</dbReference>
<dbReference type="PIRSF" id="PIRSF000478">
    <property type="entry name" value="TP_PyNP"/>
    <property type="match status" value="1"/>
</dbReference>
<dbReference type="Proteomes" id="UP000885779">
    <property type="component" value="Unassembled WGS sequence"/>
</dbReference>
<comment type="similarity">
    <text evidence="1">Belongs to the thymidine/pyrimidine-nucleoside phosphorylase family.</text>
</comment>